<sequence length="443" mass="48645">MGIIAAAANAIKGTLKDQYKEFMYCDSMPMDVLVRKGQNKRLDGSTNRGNDNIITDGSRLVVSDSQCMIIVEDGKIIDFCAEPGEYIYNTGTSPSMLTGGMKELKDGFMKSIGTAMDRFKAGGQQDHDQRVYYVNMKELMGNKIGAGDIPFRDSEFNFTIKLRCFGEYSYKITNPIMFYTNVCGNIGYEFTRDQIDSQFKSEIQNNLQYALGKIGLKGIPYDQLTLFTKELAQALNSEMTTEWVEKRGISVVSFALASVTPDADSAKKIEEFQSTRVYTDPRMLAASYIQSKGAALEKAASNKAGAMTGFMGMGFAQQAGGNGGFDEAQLFNSLTQNPQQEQKLKEESAPVQSKPQTSQPSQTWTCECGTENTGKFCMECGKTAPVPVKAANTWICQCGTENTGKFCGECGAKKPLDSKCETCGYEADKPFKFCPECGAENKI</sequence>
<dbReference type="CDD" id="cd03408">
    <property type="entry name" value="SPFH_like_u1"/>
    <property type="match status" value="1"/>
</dbReference>
<protein>
    <submittedName>
        <fullName evidence="3">SPFH domain-containing protein</fullName>
    </submittedName>
</protein>
<evidence type="ECO:0000313" key="4">
    <source>
        <dbReference type="Proteomes" id="UP000623681"/>
    </source>
</evidence>
<dbReference type="InterPro" id="IPR033880">
    <property type="entry name" value="SPFH_YdjI"/>
</dbReference>
<name>A0A937K428_9CLOT</name>
<dbReference type="EMBL" id="JAESWA010000015">
    <property type="protein sequence ID" value="MBL4930720.1"/>
    <property type="molecule type" value="Genomic_DNA"/>
</dbReference>
<evidence type="ECO:0000259" key="2">
    <source>
        <dbReference type="Pfam" id="PF13421"/>
    </source>
</evidence>
<comment type="caution">
    <text evidence="3">The sequence shown here is derived from an EMBL/GenBank/DDBJ whole genome shotgun (WGS) entry which is preliminary data.</text>
</comment>
<reference evidence="3" key="1">
    <citation type="submission" date="2021-01" db="EMBL/GenBank/DDBJ databases">
        <title>Genome public.</title>
        <authorList>
            <person name="Liu C."/>
            <person name="Sun Q."/>
        </authorList>
    </citation>
    <scope>NUCLEOTIDE SEQUENCE</scope>
    <source>
        <strain evidence="3">YIM B02565</strain>
    </source>
</reference>
<dbReference type="AlphaFoldDB" id="A0A937K428"/>
<dbReference type="RefSeq" id="WP_202766103.1">
    <property type="nucleotide sequence ID" value="NZ_JAESWA010000015.1"/>
</dbReference>
<evidence type="ECO:0000256" key="1">
    <source>
        <dbReference type="SAM" id="MobiDB-lite"/>
    </source>
</evidence>
<feature type="compositionally biased region" description="Low complexity" evidence="1">
    <location>
        <begin position="350"/>
        <end position="362"/>
    </location>
</feature>
<keyword evidence="4" id="KW-1185">Reference proteome</keyword>
<dbReference type="Proteomes" id="UP000623681">
    <property type="component" value="Unassembled WGS sequence"/>
</dbReference>
<dbReference type="PANTHER" id="PTHR37826">
    <property type="entry name" value="FLOTILLIN BAND_7_5 DOMAIN PROTEIN"/>
    <property type="match status" value="1"/>
</dbReference>
<dbReference type="Pfam" id="PF13421">
    <property type="entry name" value="Band_7_1"/>
    <property type="match status" value="1"/>
</dbReference>
<gene>
    <name evidence="3" type="ORF">JK634_02800</name>
</gene>
<dbReference type="PANTHER" id="PTHR37826:SF2">
    <property type="entry name" value="ZINC-RIBBON DOMAIN-CONTAINING PROTEIN"/>
    <property type="match status" value="1"/>
</dbReference>
<feature type="region of interest" description="Disordered" evidence="1">
    <location>
        <begin position="337"/>
        <end position="362"/>
    </location>
</feature>
<organism evidence="3 4">
    <name type="scientific">Clostridium paridis</name>
    <dbReference type="NCBI Taxonomy" id="2803863"/>
    <lineage>
        <taxon>Bacteria</taxon>
        <taxon>Bacillati</taxon>
        <taxon>Bacillota</taxon>
        <taxon>Clostridia</taxon>
        <taxon>Eubacteriales</taxon>
        <taxon>Clostridiaceae</taxon>
        <taxon>Clostridium</taxon>
    </lineage>
</organism>
<accession>A0A937K428</accession>
<proteinExistence type="predicted"/>
<feature type="domain" description="SPFH" evidence="2">
    <location>
        <begin position="51"/>
        <end position="271"/>
    </location>
</feature>
<evidence type="ECO:0000313" key="3">
    <source>
        <dbReference type="EMBL" id="MBL4930720.1"/>
    </source>
</evidence>